<evidence type="ECO:0000313" key="2">
    <source>
        <dbReference type="EMBL" id="PCH35608.1"/>
    </source>
</evidence>
<dbReference type="EMBL" id="KB467854">
    <property type="protein sequence ID" value="PCH35608.1"/>
    <property type="molecule type" value="Genomic_DNA"/>
</dbReference>
<reference evidence="2 3" key="1">
    <citation type="journal article" date="2012" name="Science">
        <title>The Paleozoic origin of enzymatic lignin decomposition reconstructed from 31 fungal genomes.</title>
        <authorList>
            <person name="Floudas D."/>
            <person name="Binder M."/>
            <person name="Riley R."/>
            <person name="Barry K."/>
            <person name="Blanchette R.A."/>
            <person name="Henrissat B."/>
            <person name="Martinez A.T."/>
            <person name="Otillar R."/>
            <person name="Spatafora J.W."/>
            <person name="Yadav J.S."/>
            <person name="Aerts A."/>
            <person name="Benoit I."/>
            <person name="Boyd A."/>
            <person name="Carlson A."/>
            <person name="Copeland A."/>
            <person name="Coutinho P.M."/>
            <person name="de Vries R.P."/>
            <person name="Ferreira P."/>
            <person name="Findley K."/>
            <person name="Foster B."/>
            <person name="Gaskell J."/>
            <person name="Glotzer D."/>
            <person name="Gorecki P."/>
            <person name="Heitman J."/>
            <person name="Hesse C."/>
            <person name="Hori C."/>
            <person name="Igarashi K."/>
            <person name="Jurgens J.A."/>
            <person name="Kallen N."/>
            <person name="Kersten P."/>
            <person name="Kohler A."/>
            <person name="Kuees U."/>
            <person name="Kumar T.K.A."/>
            <person name="Kuo A."/>
            <person name="LaButti K."/>
            <person name="Larrondo L.F."/>
            <person name="Lindquist E."/>
            <person name="Ling A."/>
            <person name="Lombard V."/>
            <person name="Lucas S."/>
            <person name="Lundell T."/>
            <person name="Martin R."/>
            <person name="McLaughlin D.J."/>
            <person name="Morgenstern I."/>
            <person name="Morin E."/>
            <person name="Murat C."/>
            <person name="Nagy L.G."/>
            <person name="Nolan M."/>
            <person name="Ohm R.A."/>
            <person name="Patyshakuliyeva A."/>
            <person name="Rokas A."/>
            <person name="Ruiz-Duenas F.J."/>
            <person name="Sabat G."/>
            <person name="Salamov A."/>
            <person name="Samejima M."/>
            <person name="Schmutz J."/>
            <person name="Slot J.C."/>
            <person name="St John F."/>
            <person name="Stenlid J."/>
            <person name="Sun H."/>
            <person name="Sun S."/>
            <person name="Syed K."/>
            <person name="Tsang A."/>
            <person name="Wiebenga A."/>
            <person name="Young D."/>
            <person name="Pisabarro A."/>
            <person name="Eastwood D.C."/>
            <person name="Martin F."/>
            <person name="Cullen D."/>
            <person name="Grigoriev I.V."/>
            <person name="Hibbett D.S."/>
        </authorList>
    </citation>
    <scope>NUCLEOTIDE SEQUENCE [LARGE SCALE GENOMIC DNA]</scope>
    <source>
        <strain evidence="2 3">MD-104</strain>
    </source>
</reference>
<name>A0A2H3JD46_WOLCO</name>
<accession>A0A2H3JD46</accession>
<evidence type="ECO:0000256" key="1">
    <source>
        <dbReference type="SAM" id="Coils"/>
    </source>
</evidence>
<sequence>MSRAGLSAYAASGETVRALQERIAELERERAHRVEVGNEEVGSKEAALFLQVIVRLL</sequence>
<dbReference type="Proteomes" id="UP000218811">
    <property type="component" value="Unassembled WGS sequence"/>
</dbReference>
<dbReference type="AlphaFoldDB" id="A0A2H3JD46"/>
<proteinExistence type="predicted"/>
<feature type="coiled-coil region" evidence="1">
    <location>
        <begin position="9"/>
        <end position="36"/>
    </location>
</feature>
<keyword evidence="3" id="KW-1185">Reference proteome</keyword>
<keyword evidence="1" id="KW-0175">Coiled coil</keyword>
<evidence type="ECO:0000313" key="3">
    <source>
        <dbReference type="Proteomes" id="UP000218811"/>
    </source>
</evidence>
<organism evidence="2 3">
    <name type="scientific">Wolfiporia cocos (strain MD-104)</name>
    <name type="common">Brown rot fungus</name>
    <dbReference type="NCBI Taxonomy" id="742152"/>
    <lineage>
        <taxon>Eukaryota</taxon>
        <taxon>Fungi</taxon>
        <taxon>Dikarya</taxon>
        <taxon>Basidiomycota</taxon>
        <taxon>Agaricomycotina</taxon>
        <taxon>Agaricomycetes</taxon>
        <taxon>Polyporales</taxon>
        <taxon>Phaeolaceae</taxon>
        <taxon>Wolfiporia</taxon>
    </lineage>
</organism>
<protein>
    <submittedName>
        <fullName evidence="2">Uncharacterized protein</fullName>
    </submittedName>
</protein>
<gene>
    <name evidence="2" type="ORF">WOLCODRAFT_156310</name>
</gene>